<proteinExistence type="inferred from homology"/>
<evidence type="ECO:0000256" key="3">
    <source>
        <dbReference type="RuleBase" id="RU361155"/>
    </source>
</evidence>
<dbReference type="AlphaFoldDB" id="A0A2G9QHV2"/>
<sequence length="118" mass="13791">MIEILSLLKTNGDPTWCNSVPIWLRSPWFETLEGQSQIIDVTPPRVLTSHLPFHIFAKSFFTSKAKIIYVMRNPKDILVSLFHFSKMNYLYKDPESFQEFFEDFLQGNGSQRKCGKNL</sequence>
<dbReference type="GO" id="GO:0008146">
    <property type="term" value="F:sulfotransferase activity"/>
    <property type="evidence" value="ECO:0007669"/>
    <property type="project" value="InterPro"/>
</dbReference>
<name>A0A2G9QHV2_AQUCT</name>
<dbReference type="EMBL" id="KV987103">
    <property type="protein sequence ID" value="PIO15136.1"/>
    <property type="molecule type" value="Genomic_DNA"/>
</dbReference>
<comment type="similarity">
    <text evidence="1 3">Belongs to the sulfotransferase 1 family.</text>
</comment>
<keyword evidence="6" id="KW-1185">Reference proteome</keyword>
<dbReference type="SUPFAM" id="SSF52540">
    <property type="entry name" value="P-loop containing nucleoside triphosphate hydrolases"/>
    <property type="match status" value="1"/>
</dbReference>
<protein>
    <recommendedName>
        <fullName evidence="3">Sulfotransferase</fullName>
        <ecNumber evidence="3">2.8.2.-</ecNumber>
    </recommendedName>
</protein>
<gene>
    <name evidence="5" type="ORF">AB205_0056660</name>
</gene>
<dbReference type="OrthoDB" id="205623at2759"/>
<dbReference type="EC" id="2.8.2.-" evidence="3"/>
<dbReference type="InterPro" id="IPR027417">
    <property type="entry name" value="P-loop_NTPase"/>
</dbReference>
<feature type="domain" description="Sulfotransferase" evidence="4">
    <location>
        <begin position="1"/>
        <end position="109"/>
    </location>
</feature>
<accession>A0A2G9QHV2</accession>
<dbReference type="Gene3D" id="3.40.50.300">
    <property type="entry name" value="P-loop containing nucleotide triphosphate hydrolases"/>
    <property type="match status" value="1"/>
</dbReference>
<dbReference type="Pfam" id="PF00685">
    <property type="entry name" value="Sulfotransfer_1"/>
    <property type="match status" value="1"/>
</dbReference>
<dbReference type="PANTHER" id="PTHR11783">
    <property type="entry name" value="SULFOTRANSFERASE SULT"/>
    <property type="match status" value="1"/>
</dbReference>
<dbReference type="Proteomes" id="UP000228934">
    <property type="component" value="Unassembled WGS sequence"/>
</dbReference>
<keyword evidence="2 3" id="KW-0808">Transferase</keyword>
<evidence type="ECO:0000313" key="5">
    <source>
        <dbReference type="EMBL" id="PIO15136.1"/>
    </source>
</evidence>
<evidence type="ECO:0000259" key="4">
    <source>
        <dbReference type="Pfam" id="PF00685"/>
    </source>
</evidence>
<evidence type="ECO:0000256" key="2">
    <source>
        <dbReference type="ARBA" id="ARBA00022679"/>
    </source>
</evidence>
<organism evidence="5 6">
    <name type="scientific">Aquarana catesbeiana</name>
    <name type="common">American bullfrog</name>
    <name type="synonym">Rana catesbeiana</name>
    <dbReference type="NCBI Taxonomy" id="8400"/>
    <lineage>
        <taxon>Eukaryota</taxon>
        <taxon>Metazoa</taxon>
        <taxon>Chordata</taxon>
        <taxon>Craniata</taxon>
        <taxon>Vertebrata</taxon>
        <taxon>Euteleostomi</taxon>
        <taxon>Amphibia</taxon>
        <taxon>Batrachia</taxon>
        <taxon>Anura</taxon>
        <taxon>Neobatrachia</taxon>
        <taxon>Ranoidea</taxon>
        <taxon>Ranidae</taxon>
        <taxon>Aquarana</taxon>
    </lineage>
</organism>
<dbReference type="InterPro" id="IPR000863">
    <property type="entry name" value="Sulfotransferase_dom"/>
</dbReference>
<reference evidence="6" key="1">
    <citation type="journal article" date="2017" name="Nat. Commun.">
        <title>The North American bullfrog draft genome provides insight into hormonal regulation of long noncoding RNA.</title>
        <authorList>
            <person name="Hammond S.A."/>
            <person name="Warren R.L."/>
            <person name="Vandervalk B.P."/>
            <person name="Kucuk E."/>
            <person name="Khan H."/>
            <person name="Gibb E.A."/>
            <person name="Pandoh P."/>
            <person name="Kirk H."/>
            <person name="Zhao Y."/>
            <person name="Jones M."/>
            <person name="Mungall A.J."/>
            <person name="Coope R."/>
            <person name="Pleasance S."/>
            <person name="Moore R.A."/>
            <person name="Holt R.A."/>
            <person name="Round J.M."/>
            <person name="Ohora S."/>
            <person name="Walle B.V."/>
            <person name="Veldhoen N."/>
            <person name="Helbing C.C."/>
            <person name="Birol I."/>
        </authorList>
    </citation>
    <scope>NUCLEOTIDE SEQUENCE [LARGE SCALE GENOMIC DNA]</scope>
</reference>
<evidence type="ECO:0000256" key="1">
    <source>
        <dbReference type="ARBA" id="ARBA00005771"/>
    </source>
</evidence>
<evidence type="ECO:0000313" key="6">
    <source>
        <dbReference type="Proteomes" id="UP000228934"/>
    </source>
</evidence>
<feature type="non-terminal residue" evidence="5">
    <location>
        <position position="118"/>
    </location>
</feature>